<gene>
    <name evidence="6" type="ORF">GF339_17320</name>
</gene>
<feature type="active site" description="Proton acceptor" evidence="4">
    <location>
        <position position="155"/>
    </location>
</feature>
<evidence type="ECO:0000256" key="2">
    <source>
        <dbReference type="ARBA" id="ARBA00022963"/>
    </source>
</evidence>
<dbReference type="PANTHER" id="PTHR14226:SF76">
    <property type="entry name" value="NTE FAMILY PROTEIN RSSA"/>
    <property type="match status" value="1"/>
</dbReference>
<dbReference type="InterPro" id="IPR050301">
    <property type="entry name" value="NTE"/>
</dbReference>
<evidence type="ECO:0000259" key="5">
    <source>
        <dbReference type="PROSITE" id="PS51635"/>
    </source>
</evidence>
<sequence length="270" mass="28851">MGQISLGVALGGGVARSLANIGVLNILAREQIRIDYLAGTSGASIIGAIYASGVSLQETNAIAIQAGWKDIASIAWWNPLRGIFSSEPIAQFLEKHCRCKYFEELQIPFGVVAADLMSGEERLFTSGEISPAVRASCSIPGVFQPVLIGKRLYIDGCYVNQIPASAVRQMGADVVVGCDVSRGALAVSKRVPRNMLTLLRHLVALHSQKTADKGRLESDLVIPIKVNDIGLTELVRGAEIIARGEQATEDALPLLKEMLREGRGNRCSGA</sequence>
<keyword evidence="3 4" id="KW-0443">Lipid metabolism</keyword>
<dbReference type="GO" id="GO:0016042">
    <property type="term" value="P:lipid catabolic process"/>
    <property type="evidence" value="ECO:0007669"/>
    <property type="project" value="UniProtKB-UniRule"/>
</dbReference>
<comment type="caution">
    <text evidence="4">Lacks conserved residue(s) required for the propagation of feature annotation.</text>
</comment>
<accession>A0A9D5JXX9</accession>
<comment type="caution">
    <text evidence="6">The sequence shown here is derived from an EMBL/GenBank/DDBJ whole genome shotgun (WGS) entry which is preliminary data.</text>
</comment>
<evidence type="ECO:0000256" key="1">
    <source>
        <dbReference type="ARBA" id="ARBA00022801"/>
    </source>
</evidence>
<evidence type="ECO:0000313" key="7">
    <source>
        <dbReference type="Proteomes" id="UP000649604"/>
    </source>
</evidence>
<dbReference type="PROSITE" id="PS51635">
    <property type="entry name" value="PNPLA"/>
    <property type="match status" value="1"/>
</dbReference>
<evidence type="ECO:0000313" key="6">
    <source>
        <dbReference type="EMBL" id="MBD3326349.1"/>
    </source>
</evidence>
<name>A0A9D5JXX9_9BACT</name>
<dbReference type="Gene3D" id="3.40.1090.10">
    <property type="entry name" value="Cytosolic phospholipase A2 catalytic domain"/>
    <property type="match status" value="2"/>
</dbReference>
<dbReference type="Proteomes" id="UP000649604">
    <property type="component" value="Unassembled WGS sequence"/>
</dbReference>
<dbReference type="SUPFAM" id="SSF52151">
    <property type="entry name" value="FabD/lysophospholipase-like"/>
    <property type="match status" value="1"/>
</dbReference>
<dbReference type="InterPro" id="IPR016035">
    <property type="entry name" value="Acyl_Trfase/lysoPLipase"/>
</dbReference>
<dbReference type="PANTHER" id="PTHR14226">
    <property type="entry name" value="NEUROPATHY TARGET ESTERASE/SWISS CHEESE D.MELANOGASTER"/>
    <property type="match status" value="1"/>
</dbReference>
<proteinExistence type="predicted"/>
<dbReference type="InterPro" id="IPR002641">
    <property type="entry name" value="PNPLA_dom"/>
</dbReference>
<reference evidence="6" key="1">
    <citation type="submission" date="2019-11" db="EMBL/GenBank/DDBJ databases">
        <title>Microbial mats filling the niche in hypersaline microbial mats.</title>
        <authorList>
            <person name="Wong H.L."/>
            <person name="Macleod F.I."/>
            <person name="White R.A. III"/>
            <person name="Burns B.P."/>
        </authorList>
    </citation>
    <scope>NUCLEOTIDE SEQUENCE</scope>
    <source>
        <strain evidence="6">Rbin_158</strain>
    </source>
</reference>
<dbReference type="GO" id="GO:0016787">
    <property type="term" value="F:hydrolase activity"/>
    <property type="evidence" value="ECO:0007669"/>
    <property type="project" value="UniProtKB-UniRule"/>
</dbReference>
<protein>
    <recommendedName>
        <fullName evidence="5">PNPLA domain-containing protein</fullName>
    </recommendedName>
</protein>
<feature type="domain" description="PNPLA" evidence="5">
    <location>
        <begin position="8"/>
        <end position="168"/>
    </location>
</feature>
<keyword evidence="1 4" id="KW-0378">Hydrolase</keyword>
<keyword evidence="2 4" id="KW-0442">Lipid degradation</keyword>
<organism evidence="6 7">
    <name type="scientific">candidate division KSB3 bacterium</name>
    <dbReference type="NCBI Taxonomy" id="2044937"/>
    <lineage>
        <taxon>Bacteria</taxon>
        <taxon>candidate division KSB3</taxon>
    </lineage>
</organism>
<dbReference type="AlphaFoldDB" id="A0A9D5JXX9"/>
<dbReference type="EMBL" id="WJJP01000566">
    <property type="protein sequence ID" value="MBD3326349.1"/>
    <property type="molecule type" value="Genomic_DNA"/>
</dbReference>
<evidence type="ECO:0000256" key="4">
    <source>
        <dbReference type="PROSITE-ProRule" id="PRU01161"/>
    </source>
</evidence>
<feature type="active site" description="Nucleophile" evidence="4">
    <location>
        <position position="41"/>
    </location>
</feature>
<evidence type="ECO:0000256" key="3">
    <source>
        <dbReference type="ARBA" id="ARBA00023098"/>
    </source>
</evidence>
<dbReference type="Pfam" id="PF01734">
    <property type="entry name" value="Patatin"/>
    <property type="match status" value="1"/>
</dbReference>